<feature type="region of interest" description="Disordered" evidence="2">
    <location>
        <begin position="337"/>
        <end position="357"/>
    </location>
</feature>
<dbReference type="InterPro" id="IPR036517">
    <property type="entry name" value="FF_domain_sf"/>
</dbReference>
<dbReference type="InterPro" id="IPR036282">
    <property type="entry name" value="Glutathione-S-Trfase_C_sf"/>
</dbReference>
<proteinExistence type="predicted"/>
<dbReference type="STRING" id="7176.B0W6C6"/>
<dbReference type="KEGG" id="cqu:CpipJ_CPIJ002677"/>
<dbReference type="VEuPathDB" id="VectorBase:CPIJ002677"/>
<accession>B0W6C6</accession>
<organism>
    <name type="scientific">Culex quinquefasciatus</name>
    <name type="common">Southern house mosquito</name>
    <name type="synonym">Culex pungens</name>
    <dbReference type="NCBI Taxonomy" id="7176"/>
    <lineage>
        <taxon>Eukaryota</taxon>
        <taxon>Metazoa</taxon>
        <taxon>Ecdysozoa</taxon>
        <taxon>Arthropoda</taxon>
        <taxon>Hexapoda</taxon>
        <taxon>Insecta</taxon>
        <taxon>Pterygota</taxon>
        <taxon>Neoptera</taxon>
        <taxon>Endopterygota</taxon>
        <taxon>Diptera</taxon>
        <taxon>Nematocera</taxon>
        <taxon>Culicoidea</taxon>
        <taxon>Culicidae</taxon>
        <taxon>Culicinae</taxon>
        <taxon>Culicini</taxon>
        <taxon>Culex</taxon>
        <taxon>Culex</taxon>
    </lineage>
</organism>
<reference evidence="7" key="2">
    <citation type="submission" date="2021-02" db="UniProtKB">
        <authorList>
            <consortium name="EnsemblMetazoa"/>
        </authorList>
    </citation>
    <scope>IDENTIFICATION</scope>
    <source>
        <strain evidence="7">JHB</strain>
    </source>
</reference>
<dbReference type="InParanoid" id="B0W6C6"/>
<dbReference type="CDD" id="cd03177">
    <property type="entry name" value="GST_C_Delta_Epsilon"/>
    <property type="match status" value="1"/>
</dbReference>
<dbReference type="Pfam" id="PF01846">
    <property type="entry name" value="FF"/>
    <property type="match status" value="1"/>
</dbReference>
<dbReference type="PANTHER" id="PTHR15377">
    <property type="entry name" value="TRANSCRIPTION ELONGATION REGULATOR 1"/>
    <property type="match status" value="1"/>
</dbReference>
<evidence type="ECO:0000256" key="1">
    <source>
        <dbReference type="ARBA" id="ARBA00022737"/>
    </source>
</evidence>
<evidence type="ECO:0000259" key="5">
    <source>
        <dbReference type="PROSITE" id="PS51676"/>
    </source>
</evidence>
<dbReference type="SMART" id="SM00355">
    <property type="entry name" value="ZnF_C2H2"/>
    <property type="match status" value="2"/>
</dbReference>
<dbReference type="HOGENOM" id="CLU_422277_0_0_1"/>
<dbReference type="eggNOG" id="KOG0867">
    <property type="taxonomic scope" value="Eukaryota"/>
</dbReference>
<dbReference type="VEuPathDB" id="VectorBase:CQUJHB012519"/>
<name>B0W6C6_CULQU</name>
<dbReference type="GO" id="GO:0070063">
    <property type="term" value="F:RNA polymerase binding"/>
    <property type="evidence" value="ECO:0007669"/>
    <property type="project" value="InterPro"/>
</dbReference>
<evidence type="ECO:0000313" key="7">
    <source>
        <dbReference type="EnsemblMetazoa" id="CPIJ002677-PA"/>
    </source>
</evidence>
<feature type="domain" description="GST N-terminal" evidence="3">
    <location>
        <begin position="1"/>
        <end position="79"/>
    </location>
</feature>
<feature type="compositionally biased region" description="Basic and acidic residues" evidence="2">
    <location>
        <begin position="118"/>
        <end position="128"/>
    </location>
</feature>
<evidence type="ECO:0000313" key="6">
    <source>
        <dbReference type="EMBL" id="EDS36600.1"/>
    </source>
</evidence>
<keyword evidence="1" id="KW-0677">Repeat</keyword>
<dbReference type="AlphaFoldDB" id="B0W6C6"/>
<dbReference type="Pfam" id="PF13410">
    <property type="entry name" value="GST_C_2"/>
    <property type="match status" value="1"/>
</dbReference>
<sequence>MDLYYHIIPPPSRAVLVLADLLNLEFNLTSIDTRDEQELAVLTKVNPLQSLPTLIDGDIVVGEPHAVLLHLTIRFDSGGTLYPAELRVRSSIHQCLFFDTNHVAKPLDKSRPISSTPDDLRERADADKAISVPPQQLLGNVPAKELPTEVAAATTASSAVSAAAQSSKTTAIAMDVVEKQSESESSTDEVEEVPSKKFKTDVEAAIKTAASAAKGGNDPEKEALAMEAEARASRERALVPLDVRMKSFKEMLKEKEVSAFSTWEKELHKIVFDPRYLLLTSKERKQVFEKYVKDRAEEKKNKMKMKREENRTFHDSGTTACEGSMCNAEKTDWIKGSGSGRKLMKADDDDEATPSKQPRIETVHQIAHPDQNEQMEEQVNCSFKCSYCSYKSSEHDSFKIHFAESHPKCEILIISLFHAVTTAAVQTTQIAVVGTPVTAPTVASLELVEAGAEPSTTATSTAMTRKRFSCGSEACSFASLNLQIVKKHFLDQHPEESVVVFDDTGIEREKRKRFDYFVKYGCGYCADKFVVMDDVIEQIKCFVAYAMPVVIKRLAPDQELFEKLLACLAGLEGYLEGREYAACDHFTLADLCLAHTISALDVIKVLLDPKYPNVAQWFEKVRGEMPKFDELQGRAEEVLRAFLARQSQA</sequence>
<dbReference type="SUPFAM" id="SSF81698">
    <property type="entry name" value="FF domain"/>
    <property type="match status" value="1"/>
</dbReference>
<dbReference type="EnsemblMetazoa" id="CPIJ002677-RA">
    <property type="protein sequence ID" value="CPIJ002677-PA"/>
    <property type="gene ID" value="CPIJ002677"/>
</dbReference>
<feature type="domain" description="GST C-terminal" evidence="4">
    <location>
        <begin position="525"/>
        <end position="642"/>
    </location>
</feature>
<dbReference type="Gene3D" id="3.40.30.10">
    <property type="entry name" value="Glutaredoxin"/>
    <property type="match status" value="1"/>
</dbReference>
<dbReference type="eggNOG" id="KOG0155">
    <property type="taxonomic scope" value="Eukaryota"/>
</dbReference>
<dbReference type="GO" id="GO:0005634">
    <property type="term" value="C:nucleus"/>
    <property type="evidence" value="ECO:0007669"/>
    <property type="project" value="TreeGrafter"/>
</dbReference>
<dbReference type="EMBL" id="DS231848">
    <property type="protein sequence ID" value="EDS36600.1"/>
    <property type="molecule type" value="Genomic_DNA"/>
</dbReference>
<dbReference type="Gene3D" id="1.20.1050.10">
    <property type="match status" value="1"/>
</dbReference>
<evidence type="ECO:0000259" key="3">
    <source>
        <dbReference type="PROSITE" id="PS50404"/>
    </source>
</evidence>
<feature type="region of interest" description="Disordered" evidence="2">
    <location>
        <begin position="107"/>
        <end position="142"/>
    </location>
</feature>
<dbReference type="SUPFAM" id="SSF47616">
    <property type="entry name" value="GST C-terminal domain-like"/>
    <property type="match status" value="1"/>
</dbReference>
<dbReference type="SMART" id="SM00441">
    <property type="entry name" value="FF"/>
    <property type="match status" value="1"/>
</dbReference>
<evidence type="ECO:0000256" key="2">
    <source>
        <dbReference type="SAM" id="MobiDB-lite"/>
    </source>
</evidence>
<dbReference type="Gene3D" id="1.10.10.440">
    <property type="entry name" value="FF domain"/>
    <property type="match status" value="1"/>
</dbReference>
<dbReference type="FunFam" id="1.10.10.440:FF:000001">
    <property type="entry name" value="Transcription elongation regulator 1 like"/>
    <property type="match status" value="1"/>
</dbReference>
<dbReference type="PROSITE" id="PS50404">
    <property type="entry name" value="GST_NTER"/>
    <property type="match status" value="1"/>
</dbReference>
<dbReference type="InterPro" id="IPR036249">
    <property type="entry name" value="Thioredoxin-like_sf"/>
</dbReference>
<dbReference type="SUPFAM" id="SSF52833">
    <property type="entry name" value="Thioredoxin-like"/>
    <property type="match status" value="1"/>
</dbReference>
<feature type="domain" description="FF" evidence="5">
    <location>
        <begin position="241"/>
        <end position="294"/>
    </location>
</feature>
<dbReference type="InterPro" id="IPR004045">
    <property type="entry name" value="Glutathione_S-Trfase_N"/>
</dbReference>
<dbReference type="VEuPathDB" id="VectorBase:CQUJHB010328"/>
<dbReference type="InterPro" id="IPR010987">
    <property type="entry name" value="Glutathione-S-Trfase_C-like"/>
</dbReference>
<evidence type="ECO:0000259" key="4">
    <source>
        <dbReference type="PROSITE" id="PS50405"/>
    </source>
</evidence>
<dbReference type="GO" id="GO:0003712">
    <property type="term" value="F:transcription coregulator activity"/>
    <property type="evidence" value="ECO:0007669"/>
    <property type="project" value="TreeGrafter"/>
</dbReference>
<evidence type="ECO:0000313" key="8">
    <source>
        <dbReference type="Proteomes" id="UP000002320"/>
    </source>
</evidence>
<dbReference type="Proteomes" id="UP000002320">
    <property type="component" value="Unassembled WGS sequence"/>
</dbReference>
<dbReference type="OrthoDB" id="63972at2759"/>
<dbReference type="InterPro" id="IPR002713">
    <property type="entry name" value="FF_domain"/>
</dbReference>
<dbReference type="Pfam" id="PF02798">
    <property type="entry name" value="GST_N"/>
    <property type="match status" value="1"/>
</dbReference>
<dbReference type="InterPro" id="IPR013087">
    <property type="entry name" value="Znf_C2H2_type"/>
</dbReference>
<dbReference type="PANTHER" id="PTHR15377:SF3">
    <property type="entry name" value="WW DOMAIN-CONTAINING PROTEIN"/>
    <property type="match status" value="1"/>
</dbReference>
<gene>
    <name evidence="7" type="primary">6033868</name>
    <name evidence="6" type="ORF">CpipJ_CPIJ002677</name>
</gene>
<dbReference type="InterPro" id="IPR045148">
    <property type="entry name" value="TCRG1-like"/>
</dbReference>
<dbReference type="PROSITE" id="PS51676">
    <property type="entry name" value="FF"/>
    <property type="match status" value="1"/>
</dbReference>
<reference evidence="6" key="1">
    <citation type="submission" date="2007-03" db="EMBL/GenBank/DDBJ databases">
        <title>Annotation of Culex pipiens quinquefasciatus.</title>
        <authorList>
            <consortium name="The Broad Institute Genome Sequencing Platform"/>
            <person name="Atkinson P.W."/>
            <person name="Hemingway J."/>
            <person name="Christensen B.M."/>
            <person name="Higgs S."/>
            <person name="Kodira C."/>
            <person name="Hannick L."/>
            <person name="Megy K."/>
            <person name="O'Leary S."/>
            <person name="Pearson M."/>
            <person name="Haas B.J."/>
            <person name="Mauceli E."/>
            <person name="Wortman J.R."/>
            <person name="Lee N.H."/>
            <person name="Guigo R."/>
            <person name="Stanke M."/>
            <person name="Alvarado L."/>
            <person name="Amedeo P."/>
            <person name="Antoine C.H."/>
            <person name="Arensburger P."/>
            <person name="Bidwell S.L."/>
            <person name="Crawford M."/>
            <person name="Camaro F."/>
            <person name="Devon K."/>
            <person name="Engels R."/>
            <person name="Hammond M."/>
            <person name="Howarth C."/>
            <person name="Koehrsen M."/>
            <person name="Lawson D."/>
            <person name="Montgomery P."/>
            <person name="Nene V."/>
            <person name="Nusbaum C."/>
            <person name="Puiu D."/>
            <person name="Romero-Severson J."/>
            <person name="Severson D.W."/>
            <person name="Shumway M."/>
            <person name="Sisk P."/>
            <person name="Stolte C."/>
            <person name="Zeng Q."/>
            <person name="Eisenstadt E."/>
            <person name="Fraser-Liggett C."/>
            <person name="Strausberg R."/>
            <person name="Galagan J."/>
            <person name="Birren B."/>
            <person name="Collins F.H."/>
        </authorList>
    </citation>
    <scope>NUCLEOTIDE SEQUENCE [LARGE SCALE GENOMIC DNA]</scope>
    <source>
        <strain evidence="6">JHB</strain>
    </source>
</reference>
<dbReference type="PROSITE" id="PS50405">
    <property type="entry name" value="GST_CTER"/>
    <property type="match status" value="1"/>
</dbReference>
<protein>
    <submittedName>
        <fullName evidence="6 7">Transcription elongation regulator 1</fullName>
    </submittedName>
</protein>
<keyword evidence="8" id="KW-1185">Reference proteome</keyword>